<dbReference type="Gene3D" id="3.100.10.20">
    <property type="entry name" value="CRISPR-associated endonuclease Cas1, N-terminal domain"/>
    <property type="match status" value="1"/>
</dbReference>
<dbReference type="PANTHER" id="PTHR34353:SF2">
    <property type="entry name" value="CRISPR-ASSOCIATED ENDONUCLEASE CAS1 1"/>
    <property type="match status" value="1"/>
</dbReference>
<keyword evidence="1 9" id="KW-0540">Nuclease</keyword>
<dbReference type="EMBL" id="LGFT01000062">
    <property type="protein sequence ID" value="KUK43591.1"/>
    <property type="molecule type" value="Genomic_DNA"/>
</dbReference>
<comment type="cofactor">
    <cofactor evidence="9">
        <name>Mg(2+)</name>
        <dbReference type="ChEBI" id="CHEBI:18420"/>
    </cofactor>
    <cofactor evidence="9">
        <name>Mn(2+)</name>
        <dbReference type="ChEBI" id="CHEBI:29035"/>
    </cofactor>
</comment>
<dbReference type="InterPro" id="IPR042211">
    <property type="entry name" value="CRISPR-assoc_Cas1_N"/>
</dbReference>
<gene>
    <name evidence="9" type="primary">cas1</name>
    <name evidence="10" type="ORF">XD72_2026</name>
</gene>
<feature type="binding site" evidence="9">
    <location>
        <position position="240"/>
    </location>
    <ligand>
        <name>Mn(2+)</name>
        <dbReference type="ChEBI" id="CHEBI:29035"/>
    </ligand>
</feature>
<keyword evidence="3 9" id="KW-0255">Endonuclease</keyword>
<evidence type="ECO:0000256" key="5">
    <source>
        <dbReference type="ARBA" id="ARBA00022842"/>
    </source>
</evidence>
<dbReference type="AlphaFoldDB" id="A0A101FSC9"/>
<evidence type="ECO:0000256" key="8">
    <source>
        <dbReference type="ARBA" id="ARBA00023211"/>
    </source>
</evidence>
<keyword evidence="4 9" id="KW-0378">Hydrolase</keyword>
<dbReference type="InterPro" id="IPR050646">
    <property type="entry name" value="Cas1"/>
</dbReference>
<evidence type="ECO:0000256" key="7">
    <source>
        <dbReference type="ARBA" id="ARBA00023125"/>
    </source>
</evidence>
<evidence type="ECO:0000256" key="2">
    <source>
        <dbReference type="ARBA" id="ARBA00022723"/>
    </source>
</evidence>
<keyword evidence="7 9" id="KW-0238">DNA-binding</keyword>
<keyword evidence="6 9" id="KW-0051">Antiviral defense</keyword>
<evidence type="ECO:0000256" key="3">
    <source>
        <dbReference type="ARBA" id="ARBA00022759"/>
    </source>
</evidence>
<dbReference type="InterPro" id="IPR002729">
    <property type="entry name" value="CRISPR-assoc_Cas1"/>
</dbReference>
<keyword evidence="8 9" id="KW-0464">Manganese</keyword>
<dbReference type="HAMAP" id="MF_01470">
    <property type="entry name" value="Cas1"/>
    <property type="match status" value="1"/>
</dbReference>
<dbReference type="CDD" id="cd09634">
    <property type="entry name" value="Cas1_I-II-III"/>
    <property type="match status" value="1"/>
</dbReference>
<dbReference type="GO" id="GO:0051607">
    <property type="term" value="P:defense response to virus"/>
    <property type="evidence" value="ECO:0007669"/>
    <property type="project" value="UniProtKB-UniRule"/>
</dbReference>
<evidence type="ECO:0000313" key="10">
    <source>
        <dbReference type="EMBL" id="KUK43591.1"/>
    </source>
</evidence>
<dbReference type="EC" id="3.1.-.-" evidence="9"/>
<dbReference type="GO" id="GO:0016787">
    <property type="term" value="F:hydrolase activity"/>
    <property type="evidence" value="ECO:0007669"/>
    <property type="project" value="UniProtKB-KW"/>
</dbReference>
<comment type="subunit">
    <text evidence="9">Homodimer, forms a heterotetramer with a Cas2 homodimer.</text>
</comment>
<keyword evidence="2 9" id="KW-0479">Metal-binding</keyword>
<sequence length="353" mass="40429">MNYLDIAVVINKMQLVINTYGSYLRKSGNCFLVKKDDKSFEVAANKINSVLITTAAYITTDAIKMAVDNNIDIVFLDTHGDPYGRVWHPKLGSTTLIRRRQLEIYDDSEGLKLAKDWGLKKFDNQLALLSRLRKARPEKKDDLDGYIQEIERSRDKMKRLRGTIDFRRQEMLGLEGMASRAYFGAISSIMPERYHFPGRSRNPAKDEFNAMLNYGYGVLYSLVEKGCIIAGLDPYVGFLHTDSYNKKSLVFDIIEIFRTYIDEAVVHLFTRRMVKDEFFEPLEQGIGLSKDGKAALIEVVNGALEEPILYRGRNVKRRNTIQMECHRIANSLIRPGTELPEDFDMDVLEAEDG</sequence>
<evidence type="ECO:0000256" key="6">
    <source>
        <dbReference type="ARBA" id="ARBA00023118"/>
    </source>
</evidence>
<name>A0A101FSC9_9EURY</name>
<protein>
    <recommendedName>
        <fullName evidence="9">CRISPR-associated endonuclease Cas1</fullName>
        <ecNumber evidence="9">3.1.-.-</ecNumber>
    </recommendedName>
</protein>
<dbReference type="InterPro" id="IPR042206">
    <property type="entry name" value="CRISPR-assoc_Cas1_C"/>
</dbReference>
<organism evidence="10 11">
    <name type="scientific">Methanothrix harundinacea</name>
    <dbReference type="NCBI Taxonomy" id="301375"/>
    <lineage>
        <taxon>Archaea</taxon>
        <taxon>Methanobacteriati</taxon>
        <taxon>Methanobacteriota</taxon>
        <taxon>Stenosarchaea group</taxon>
        <taxon>Methanomicrobia</taxon>
        <taxon>Methanotrichales</taxon>
        <taxon>Methanotrichaceae</taxon>
        <taxon>Methanothrix</taxon>
    </lineage>
</organism>
<accession>A0A101FSC9</accession>
<feature type="binding site" evidence="9">
    <location>
        <position position="175"/>
    </location>
    <ligand>
        <name>Mn(2+)</name>
        <dbReference type="ChEBI" id="CHEBI:29035"/>
    </ligand>
</feature>
<dbReference type="NCBIfam" id="TIGR00287">
    <property type="entry name" value="cas1"/>
    <property type="match status" value="1"/>
</dbReference>
<dbReference type="PATRIC" id="fig|301375.7.peg.232"/>
<dbReference type="PANTHER" id="PTHR34353">
    <property type="entry name" value="CRISPR-ASSOCIATED ENDONUCLEASE CAS1 1"/>
    <property type="match status" value="1"/>
</dbReference>
<evidence type="ECO:0000256" key="1">
    <source>
        <dbReference type="ARBA" id="ARBA00022722"/>
    </source>
</evidence>
<feature type="binding site" evidence="9">
    <location>
        <position position="255"/>
    </location>
    <ligand>
        <name>Mn(2+)</name>
        <dbReference type="ChEBI" id="CHEBI:29035"/>
    </ligand>
</feature>
<comment type="function">
    <text evidence="9">CRISPR (clustered regularly interspaced short palindromic repeat), is an adaptive immune system that provides protection against mobile genetic elements (viruses, transposable elements and conjugative plasmids). CRISPR clusters contain spacers, sequences complementary to antecedent mobile elements, and target invading nucleic acids. CRISPR clusters are transcribed and processed into CRISPR RNA (crRNA). Acts as a dsDNA endonuclease. Involved in the integration of spacer DNA into the CRISPR cassette.</text>
</comment>
<comment type="similarity">
    <text evidence="9">Belongs to the CRISPR-associated endonuclease Cas1 family.</text>
</comment>
<dbReference type="GO" id="GO:0004519">
    <property type="term" value="F:endonuclease activity"/>
    <property type="evidence" value="ECO:0007669"/>
    <property type="project" value="UniProtKB-UniRule"/>
</dbReference>
<evidence type="ECO:0000313" key="11">
    <source>
        <dbReference type="Proteomes" id="UP000057043"/>
    </source>
</evidence>
<dbReference type="Gene3D" id="1.20.120.920">
    <property type="entry name" value="CRISPR-associated endonuclease Cas1, C-terminal domain"/>
    <property type="match status" value="1"/>
</dbReference>
<keyword evidence="5 9" id="KW-0460">Magnesium</keyword>
<dbReference type="Pfam" id="PF01867">
    <property type="entry name" value="Cas_Cas1"/>
    <property type="match status" value="1"/>
</dbReference>
<comment type="caution">
    <text evidence="10">The sequence shown here is derived from an EMBL/GenBank/DDBJ whole genome shotgun (WGS) entry which is preliminary data.</text>
</comment>
<evidence type="ECO:0000256" key="9">
    <source>
        <dbReference type="HAMAP-Rule" id="MF_01470"/>
    </source>
</evidence>
<evidence type="ECO:0000256" key="4">
    <source>
        <dbReference type="ARBA" id="ARBA00022801"/>
    </source>
</evidence>
<dbReference type="GO" id="GO:0003677">
    <property type="term" value="F:DNA binding"/>
    <property type="evidence" value="ECO:0007669"/>
    <property type="project" value="UniProtKB-KW"/>
</dbReference>
<reference evidence="10 11" key="1">
    <citation type="journal article" date="2015" name="MBio">
        <title>Genome-Resolved Metagenomic Analysis Reveals Roles for Candidate Phyla and Other Microbial Community Members in Biogeochemical Transformations in Oil Reservoirs.</title>
        <authorList>
            <person name="Hu P."/>
            <person name="Tom L."/>
            <person name="Singh A."/>
            <person name="Thomas B.C."/>
            <person name="Baker B.J."/>
            <person name="Piceno Y.M."/>
            <person name="Andersen G.L."/>
            <person name="Banfield J.F."/>
        </authorList>
    </citation>
    <scope>NUCLEOTIDE SEQUENCE [LARGE SCALE GENOMIC DNA]</scope>
    <source>
        <strain evidence="10">57_489</strain>
    </source>
</reference>
<dbReference type="Proteomes" id="UP000057043">
    <property type="component" value="Unassembled WGS sequence"/>
</dbReference>
<dbReference type="GO" id="GO:0046872">
    <property type="term" value="F:metal ion binding"/>
    <property type="evidence" value="ECO:0007669"/>
    <property type="project" value="UniProtKB-UniRule"/>
</dbReference>
<proteinExistence type="inferred from homology"/>
<dbReference type="GO" id="GO:0043571">
    <property type="term" value="P:maintenance of CRISPR repeat elements"/>
    <property type="evidence" value="ECO:0007669"/>
    <property type="project" value="UniProtKB-UniRule"/>
</dbReference>